<protein>
    <recommendedName>
        <fullName evidence="4">WD40 repeat-like protein</fullName>
    </recommendedName>
</protein>
<name>A0A3N4KX77_9PEZI</name>
<dbReference type="SUPFAM" id="SSF50978">
    <property type="entry name" value="WD40 repeat-like"/>
    <property type="match status" value="1"/>
</dbReference>
<feature type="compositionally biased region" description="Acidic residues" evidence="1">
    <location>
        <begin position="110"/>
        <end position="119"/>
    </location>
</feature>
<keyword evidence="3" id="KW-1185">Reference proteome</keyword>
<dbReference type="InterPro" id="IPR015943">
    <property type="entry name" value="WD40/YVTN_repeat-like_dom_sf"/>
</dbReference>
<dbReference type="InParanoid" id="A0A3N4KX77"/>
<feature type="region of interest" description="Disordered" evidence="1">
    <location>
        <begin position="142"/>
        <end position="166"/>
    </location>
</feature>
<organism evidence="2 3">
    <name type="scientific">Morchella conica CCBAS932</name>
    <dbReference type="NCBI Taxonomy" id="1392247"/>
    <lineage>
        <taxon>Eukaryota</taxon>
        <taxon>Fungi</taxon>
        <taxon>Dikarya</taxon>
        <taxon>Ascomycota</taxon>
        <taxon>Pezizomycotina</taxon>
        <taxon>Pezizomycetes</taxon>
        <taxon>Pezizales</taxon>
        <taxon>Morchellaceae</taxon>
        <taxon>Morchella</taxon>
    </lineage>
</organism>
<feature type="compositionally biased region" description="Low complexity" evidence="1">
    <location>
        <begin position="249"/>
        <end position="259"/>
    </location>
</feature>
<evidence type="ECO:0000313" key="3">
    <source>
        <dbReference type="Proteomes" id="UP000277580"/>
    </source>
</evidence>
<dbReference type="Proteomes" id="UP000277580">
    <property type="component" value="Unassembled WGS sequence"/>
</dbReference>
<feature type="compositionally biased region" description="Polar residues" evidence="1">
    <location>
        <begin position="439"/>
        <end position="450"/>
    </location>
</feature>
<dbReference type="InterPro" id="IPR036322">
    <property type="entry name" value="WD40_repeat_dom_sf"/>
</dbReference>
<proteinExistence type="predicted"/>
<evidence type="ECO:0000313" key="2">
    <source>
        <dbReference type="EMBL" id="RPB15160.1"/>
    </source>
</evidence>
<dbReference type="STRING" id="1392247.A0A3N4KX77"/>
<dbReference type="AlphaFoldDB" id="A0A3N4KX77"/>
<feature type="region of interest" description="Disordered" evidence="1">
    <location>
        <begin position="237"/>
        <end position="259"/>
    </location>
</feature>
<accession>A0A3N4KX77</accession>
<dbReference type="Gene3D" id="2.130.10.10">
    <property type="entry name" value="YVTN repeat-like/Quinoprotein amine dehydrogenase"/>
    <property type="match status" value="1"/>
</dbReference>
<feature type="region of interest" description="Disordered" evidence="1">
    <location>
        <begin position="67"/>
        <end position="119"/>
    </location>
</feature>
<dbReference type="EMBL" id="ML119114">
    <property type="protein sequence ID" value="RPB15160.1"/>
    <property type="molecule type" value="Genomic_DNA"/>
</dbReference>
<sequence length="679" mass="73116">MAPKTARLSSKDTSFSAFSQLTYELPHSHIYTSQFYPRSLQSRPTTVSEVLICAHESGLTILWRAKGTSKKPSKDASSGKQKAIARDDDGDDMMILDGPPSKKNAINGAETEEQPEPADEEQFACSYTVHLGTPVHHISFPPASILPSDLEASRGVGDDDEEDSMSRLPNDLLQKNFLIVATCADRSVRLITLPRAPPSSSQSTKKREHVIVLGTGIYGHKEVPSAVSVTIVPSANSSFSHENSERRTPSGSPGSYSPPRLGTSDAWDILIASSSADTNGLILLWRISLHPPPRKSSLPVTFKTPSRPINVFLHAPATSLSFNTSPTSKSRRQHLLVVDRKGAVRILDTRTKSWLGSFYTSFSRTSDRRKKILGAEWLTGGRGIIVLCEDGEWGVWDLEGVLSKLDEASVTGFFIGGVVGETWYNNRKSHSNHYDESVSEISGRSPSNRAMSVMSGGTGTTIRRRRGSSARDMTGGIGFLTVTAIPGSSFFSSTAVLDKGKTTAMGGLQINDETITFVFGSVVMVIPSLKKFWRVEEAKMQKRSHKSGTLGMGLWNGEDGKAEKEFIVLEGWNCGGATVTGVDVIPPGRTKDGEWDGDSVSTPEGNVARILLGTSCRIVIMDVKESSTVAAIKDSKTLAVAVASATGAASSRRAILLKANPVPGTSSKGKRKVGFLQDS</sequence>
<reference evidence="2 3" key="1">
    <citation type="journal article" date="2018" name="Nat. Ecol. Evol.">
        <title>Pezizomycetes genomes reveal the molecular basis of ectomycorrhizal truffle lifestyle.</title>
        <authorList>
            <person name="Murat C."/>
            <person name="Payen T."/>
            <person name="Noel B."/>
            <person name="Kuo A."/>
            <person name="Morin E."/>
            <person name="Chen J."/>
            <person name="Kohler A."/>
            <person name="Krizsan K."/>
            <person name="Balestrini R."/>
            <person name="Da Silva C."/>
            <person name="Montanini B."/>
            <person name="Hainaut M."/>
            <person name="Levati E."/>
            <person name="Barry K.W."/>
            <person name="Belfiori B."/>
            <person name="Cichocki N."/>
            <person name="Clum A."/>
            <person name="Dockter R.B."/>
            <person name="Fauchery L."/>
            <person name="Guy J."/>
            <person name="Iotti M."/>
            <person name="Le Tacon F."/>
            <person name="Lindquist E.A."/>
            <person name="Lipzen A."/>
            <person name="Malagnac F."/>
            <person name="Mello A."/>
            <person name="Molinier V."/>
            <person name="Miyauchi S."/>
            <person name="Poulain J."/>
            <person name="Riccioni C."/>
            <person name="Rubini A."/>
            <person name="Sitrit Y."/>
            <person name="Splivallo R."/>
            <person name="Traeger S."/>
            <person name="Wang M."/>
            <person name="Zifcakova L."/>
            <person name="Wipf D."/>
            <person name="Zambonelli A."/>
            <person name="Paolocci F."/>
            <person name="Nowrousian M."/>
            <person name="Ottonello S."/>
            <person name="Baldrian P."/>
            <person name="Spatafora J.W."/>
            <person name="Henrissat B."/>
            <person name="Nagy L.G."/>
            <person name="Aury J.M."/>
            <person name="Wincker P."/>
            <person name="Grigoriev I.V."/>
            <person name="Bonfante P."/>
            <person name="Martin F.M."/>
        </authorList>
    </citation>
    <scope>NUCLEOTIDE SEQUENCE [LARGE SCALE GENOMIC DNA]</scope>
    <source>
        <strain evidence="2 3">CCBAS932</strain>
    </source>
</reference>
<feature type="region of interest" description="Disordered" evidence="1">
    <location>
        <begin position="437"/>
        <end position="469"/>
    </location>
</feature>
<dbReference type="OrthoDB" id="5323870at2759"/>
<gene>
    <name evidence="2" type="ORF">P167DRAFT_533359</name>
</gene>
<evidence type="ECO:0000256" key="1">
    <source>
        <dbReference type="SAM" id="MobiDB-lite"/>
    </source>
</evidence>
<evidence type="ECO:0008006" key="4">
    <source>
        <dbReference type="Google" id="ProtNLM"/>
    </source>
</evidence>